<evidence type="ECO:0000256" key="1">
    <source>
        <dbReference type="SAM" id="MobiDB-lite"/>
    </source>
</evidence>
<comment type="caution">
    <text evidence="2">The sequence shown here is derived from an EMBL/GenBank/DDBJ whole genome shotgun (WGS) entry which is preliminary data.</text>
</comment>
<accession>A0A3E3IW21</accession>
<sequence>MKRITIIVSGGQEESLAKQLAKGAAQLLAENWDAGCSLQVEEVAQKKAEAGPTPREDPFVAKKGLQVPGFMSPGTC</sequence>
<proteinExistence type="predicted"/>
<name>A0A3E3IW21_9FIRM</name>
<gene>
    <name evidence="2" type="ORF">DWY69_13860</name>
</gene>
<evidence type="ECO:0000313" key="3">
    <source>
        <dbReference type="Proteomes" id="UP000261166"/>
    </source>
</evidence>
<reference evidence="2 3" key="1">
    <citation type="submission" date="2018-08" db="EMBL/GenBank/DDBJ databases">
        <title>A genome reference for cultivated species of the human gut microbiota.</title>
        <authorList>
            <person name="Zou Y."/>
            <person name="Xue W."/>
            <person name="Luo G."/>
        </authorList>
    </citation>
    <scope>NUCLEOTIDE SEQUENCE [LARGE SCALE GENOMIC DNA]</scope>
    <source>
        <strain evidence="2 3">AF26-4BH</strain>
    </source>
</reference>
<evidence type="ECO:0000313" key="2">
    <source>
        <dbReference type="EMBL" id="RGE71272.1"/>
    </source>
</evidence>
<dbReference type="RefSeq" id="WP_025489978.1">
    <property type="nucleotide sequence ID" value="NZ_CALBAU010000059.1"/>
</dbReference>
<organism evidence="2 3">
    <name type="scientific">Eisenbergiella massiliensis</name>
    <dbReference type="NCBI Taxonomy" id="1720294"/>
    <lineage>
        <taxon>Bacteria</taxon>
        <taxon>Bacillati</taxon>
        <taxon>Bacillota</taxon>
        <taxon>Clostridia</taxon>
        <taxon>Lachnospirales</taxon>
        <taxon>Lachnospiraceae</taxon>
        <taxon>Eisenbergiella</taxon>
    </lineage>
</organism>
<protein>
    <submittedName>
        <fullName evidence="2">Uncharacterized protein</fullName>
    </submittedName>
</protein>
<dbReference type="AlphaFoldDB" id="A0A3E3IW21"/>
<dbReference type="EMBL" id="QVLU01000011">
    <property type="protein sequence ID" value="RGE71272.1"/>
    <property type="molecule type" value="Genomic_DNA"/>
</dbReference>
<feature type="region of interest" description="Disordered" evidence="1">
    <location>
        <begin position="47"/>
        <end position="66"/>
    </location>
</feature>
<dbReference type="Proteomes" id="UP000261166">
    <property type="component" value="Unassembled WGS sequence"/>
</dbReference>
<dbReference type="OrthoDB" id="2073466at2"/>
<feature type="compositionally biased region" description="Basic and acidic residues" evidence="1">
    <location>
        <begin position="47"/>
        <end position="60"/>
    </location>
</feature>